<dbReference type="Pfam" id="PF12833">
    <property type="entry name" value="HTH_18"/>
    <property type="match status" value="1"/>
</dbReference>
<evidence type="ECO:0000313" key="6">
    <source>
        <dbReference type="Proteomes" id="UP001385892"/>
    </source>
</evidence>
<evidence type="ECO:0000256" key="3">
    <source>
        <dbReference type="ARBA" id="ARBA00023163"/>
    </source>
</evidence>
<dbReference type="InterPro" id="IPR050204">
    <property type="entry name" value="AraC_XylS_family_regulators"/>
</dbReference>
<dbReference type="Proteomes" id="UP001385892">
    <property type="component" value="Unassembled WGS sequence"/>
</dbReference>
<accession>A0ABU8WNV9</accession>
<dbReference type="InterPro" id="IPR020449">
    <property type="entry name" value="Tscrpt_reg_AraC-type_HTH"/>
</dbReference>
<dbReference type="SUPFAM" id="SSF52317">
    <property type="entry name" value="Class I glutamine amidotransferase-like"/>
    <property type="match status" value="1"/>
</dbReference>
<dbReference type="EMBL" id="JBBKZT010000008">
    <property type="protein sequence ID" value="MEJ8848629.1"/>
    <property type="molecule type" value="Genomic_DNA"/>
</dbReference>
<dbReference type="SUPFAM" id="SSF46689">
    <property type="entry name" value="Homeodomain-like"/>
    <property type="match status" value="2"/>
</dbReference>
<keyword evidence="3" id="KW-0804">Transcription</keyword>
<proteinExistence type="predicted"/>
<dbReference type="PROSITE" id="PS01124">
    <property type="entry name" value="HTH_ARAC_FAMILY_2"/>
    <property type="match status" value="1"/>
</dbReference>
<dbReference type="PRINTS" id="PR00032">
    <property type="entry name" value="HTHARAC"/>
</dbReference>
<dbReference type="PANTHER" id="PTHR46796:SF6">
    <property type="entry name" value="ARAC SUBFAMILY"/>
    <property type="match status" value="1"/>
</dbReference>
<dbReference type="PANTHER" id="PTHR46796">
    <property type="entry name" value="HTH-TYPE TRANSCRIPTIONAL ACTIVATOR RHAS-RELATED"/>
    <property type="match status" value="1"/>
</dbReference>
<sequence>MDATPDNNPPICIDLHLPTDALHGAVHSAIDSFRAVNGIARSRDGRNFEGAVAWRLFDEHGVQLALQAPVYRSDEELRWSTDPMRVRGTFIPPLEMITLPQLMQCVEANAPTVKRLRAAMAEGHFICAVGTGVWLVAAAGLLDKLSAPVQWGYQSGFARAFPAVDISNDEMHRAADRILLASTPASTHACVLGLLSIMGADPLAQATREKLLFDPARQFVASRIPLDKVSGITRDSPLYRAVQWMSAHAELSFTIKDAAVHAAVSERTLARLFQQHLGISPHDFLTDIRMKRAQMWLEVTLRSVEEIAHDCGYADVSAFRRVFKGRFGLTPMAHRTRYTTRAPRARWKLEQFEDDKPPG</sequence>
<evidence type="ECO:0000256" key="2">
    <source>
        <dbReference type="ARBA" id="ARBA00023125"/>
    </source>
</evidence>
<dbReference type="RefSeq" id="WP_340343758.1">
    <property type="nucleotide sequence ID" value="NZ_JBBKZT010000008.1"/>
</dbReference>
<organism evidence="5 6">
    <name type="scientific">Variovorax rhizosphaerae</name>
    <dbReference type="NCBI Taxonomy" id="1836200"/>
    <lineage>
        <taxon>Bacteria</taxon>
        <taxon>Pseudomonadati</taxon>
        <taxon>Pseudomonadota</taxon>
        <taxon>Betaproteobacteria</taxon>
        <taxon>Burkholderiales</taxon>
        <taxon>Comamonadaceae</taxon>
        <taxon>Variovorax</taxon>
    </lineage>
</organism>
<keyword evidence="1" id="KW-0805">Transcription regulation</keyword>
<gene>
    <name evidence="5" type="ORF">WKW82_18370</name>
</gene>
<keyword evidence="6" id="KW-1185">Reference proteome</keyword>
<dbReference type="InterPro" id="IPR029062">
    <property type="entry name" value="Class_I_gatase-like"/>
</dbReference>
<comment type="caution">
    <text evidence="5">The sequence shown here is derived from an EMBL/GenBank/DDBJ whole genome shotgun (WGS) entry which is preliminary data.</text>
</comment>
<feature type="domain" description="HTH araC/xylS-type" evidence="4">
    <location>
        <begin position="239"/>
        <end position="337"/>
    </location>
</feature>
<dbReference type="Gene3D" id="3.40.50.880">
    <property type="match status" value="1"/>
</dbReference>
<dbReference type="SMART" id="SM00342">
    <property type="entry name" value="HTH_ARAC"/>
    <property type="match status" value="1"/>
</dbReference>
<protein>
    <submittedName>
        <fullName evidence="5">Helix-turn-helix domain-containing protein</fullName>
    </submittedName>
</protein>
<dbReference type="InterPro" id="IPR018060">
    <property type="entry name" value="HTH_AraC"/>
</dbReference>
<name>A0ABU8WNV9_9BURK</name>
<dbReference type="InterPro" id="IPR009057">
    <property type="entry name" value="Homeodomain-like_sf"/>
</dbReference>
<evidence type="ECO:0000256" key="1">
    <source>
        <dbReference type="ARBA" id="ARBA00023015"/>
    </source>
</evidence>
<keyword evidence="2" id="KW-0238">DNA-binding</keyword>
<evidence type="ECO:0000259" key="4">
    <source>
        <dbReference type="PROSITE" id="PS01124"/>
    </source>
</evidence>
<dbReference type="Gene3D" id="1.10.10.60">
    <property type="entry name" value="Homeodomain-like"/>
    <property type="match status" value="1"/>
</dbReference>
<reference evidence="5 6" key="1">
    <citation type="submission" date="2024-03" db="EMBL/GenBank/DDBJ databases">
        <title>Novel species of the genus Variovorax.</title>
        <authorList>
            <person name="Liu Q."/>
            <person name="Xin Y.-H."/>
        </authorList>
    </citation>
    <scope>NUCLEOTIDE SEQUENCE [LARGE SCALE GENOMIC DNA]</scope>
    <source>
        <strain evidence="5 6">KACC 18900</strain>
    </source>
</reference>
<evidence type="ECO:0000313" key="5">
    <source>
        <dbReference type="EMBL" id="MEJ8848629.1"/>
    </source>
</evidence>